<dbReference type="NCBIfam" id="TIGR02227">
    <property type="entry name" value="sigpep_I_bact"/>
    <property type="match status" value="1"/>
</dbReference>
<feature type="domain" description="Peptidase S26" evidence="10">
    <location>
        <begin position="52"/>
        <end position="264"/>
    </location>
</feature>
<dbReference type="PROSITE" id="PS00760">
    <property type="entry name" value="SPASE_I_2"/>
    <property type="match status" value="1"/>
</dbReference>
<keyword evidence="8" id="KW-0472">Membrane</keyword>
<comment type="subcellular location">
    <subcellularLocation>
        <location evidence="9">Membrane</location>
        <topology evidence="9">Multi-pass membrane protein</topology>
    </subcellularLocation>
</comment>
<feature type="active site" evidence="7">
    <location>
        <position position="136"/>
    </location>
</feature>
<comment type="catalytic activity">
    <reaction evidence="1 8">
        <text>Cleavage of hydrophobic, N-terminal signal or leader sequences from secreted and periplasmic proteins.</text>
        <dbReference type="EC" id="3.4.21.89"/>
    </reaction>
</comment>
<dbReference type="InterPro" id="IPR019756">
    <property type="entry name" value="Pept_S26A_signal_pept_1_Ser-AS"/>
</dbReference>
<dbReference type="PANTHER" id="PTHR43390">
    <property type="entry name" value="SIGNAL PEPTIDASE I"/>
    <property type="match status" value="1"/>
</dbReference>
<name>A0A450TW87_9GAMM</name>
<evidence type="ECO:0000313" key="13">
    <source>
        <dbReference type="EMBL" id="VFK16156.1"/>
    </source>
</evidence>
<gene>
    <name evidence="12" type="ORF">BECKFM1743A_GA0114220_107062</name>
    <name evidence="13" type="ORF">BECKFM1743B_GA0114221_104052</name>
    <name evidence="11" type="ORF">BECKFM1743C_GA0114222_105022</name>
</gene>
<evidence type="ECO:0000256" key="5">
    <source>
        <dbReference type="ARBA" id="ARBA00022670"/>
    </source>
</evidence>
<comment type="similarity">
    <text evidence="2 9">Belongs to the peptidase S26 family.</text>
</comment>
<dbReference type="CDD" id="cd06530">
    <property type="entry name" value="S26_SPase_I"/>
    <property type="match status" value="1"/>
</dbReference>
<keyword evidence="8" id="KW-0812">Transmembrane</keyword>
<dbReference type="GO" id="GO:0016020">
    <property type="term" value="C:membrane"/>
    <property type="evidence" value="ECO:0007669"/>
    <property type="project" value="UniProtKB-SubCell"/>
</dbReference>
<dbReference type="InterPro" id="IPR019757">
    <property type="entry name" value="Pept_S26A_signal_pept_1_Lys-AS"/>
</dbReference>
<dbReference type="InterPro" id="IPR036286">
    <property type="entry name" value="LexA/Signal_pep-like_sf"/>
</dbReference>
<dbReference type="PROSITE" id="PS00501">
    <property type="entry name" value="SPASE_I_1"/>
    <property type="match status" value="1"/>
</dbReference>
<dbReference type="GO" id="GO:0009003">
    <property type="term" value="F:signal peptidase activity"/>
    <property type="evidence" value="ECO:0007669"/>
    <property type="project" value="UniProtKB-EC"/>
</dbReference>
<dbReference type="GO" id="GO:0006465">
    <property type="term" value="P:signal peptide processing"/>
    <property type="evidence" value="ECO:0007669"/>
    <property type="project" value="InterPro"/>
</dbReference>
<dbReference type="PROSITE" id="PS00761">
    <property type="entry name" value="SPASE_I_3"/>
    <property type="match status" value="1"/>
</dbReference>
<comment type="caution">
    <text evidence="9">Lacks conserved residue(s) required for the propagation of feature annotation.</text>
</comment>
<feature type="active site" evidence="7">
    <location>
        <position position="81"/>
    </location>
</feature>
<dbReference type="GO" id="GO:0004252">
    <property type="term" value="F:serine-type endopeptidase activity"/>
    <property type="evidence" value="ECO:0007669"/>
    <property type="project" value="InterPro"/>
</dbReference>
<keyword evidence="6 8" id="KW-0378">Hydrolase</keyword>
<dbReference type="SUPFAM" id="SSF51306">
    <property type="entry name" value="LexA/Signal peptidase"/>
    <property type="match status" value="1"/>
</dbReference>
<dbReference type="InterPro" id="IPR000223">
    <property type="entry name" value="Pept_S26A_signal_pept_1"/>
</dbReference>
<evidence type="ECO:0000259" key="10">
    <source>
        <dbReference type="Pfam" id="PF10502"/>
    </source>
</evidence>
<feature type="transmembrane region" description="Helical" evidence="8">
    <location>
        <begin position="6"/>
        <end position="29"/>
    </location>
</feature>
<dbReference type="EMBL" id="CAADEZ010000706">
    <property type="protein sequence ID" value="VFJ73283.1"/>
    <property type="molecule type" value="Genomic_DNA"/>
</dbReference>
<dbReference type="EMBL" id="CAADFA010000502">
    <property type="protein sequence ID" value="VFJ68893.1"/>
    <property type="molecule type" value="Genomic_DNA"/>
</dbReference>
<evidence type="ECO:0000256" key="2">
    <source>
        <dbReference type="ARBA" id="ARBA00009370"/>
    </source>
</evidence>
<dbReference type="InterPro" id="IPR019533">
    <property type="entry name" value="Peptidase_S26"/>
</dbReference>
<dbReference type="AlphaFoldDB" id="A0A450TW87"/>
<dbReference type="Gene3D" id="2.10.109.10">
    <property type="entry name" value="Umud Fragment, subunit A"/>
    <property type="match status" value="1"/>
</dbReference>
<evidence type="ECO:0000256" key="1">
    <source>
        <dbReference type="ARBA" id="ARBA00000677"/>
    </source>
</evidence>
<evidence type="ECO:0000256" key="7">
    <source>
        <dbReference type="PIRSR" id="PIRSR600223-1"/>
    </source>
</evidence>
<evidence type="ECO:0000256" key="9">
    <source>
        <dbReference type="RuleBase" id="RU362042"/>
    </source>
</evidence>
<evidence type="ECO:0000313" key="12">
    <source>
        <dbReference type="EMBL" id="VFJ73283.1"/>
    </source>
</evidence>
<dbReference type="Pfam" id="PF10502">
    <property type="entry name" value="Peptidase_S26"/>
    <property type="match status" value="1"/>
</dbReference>
<dbReference type="PANTHER" id="PTHR43390:SF1">
    <property type="entry name" value="CHLOROPLAST PROCESSING PEPTIDASE"/>
    <property type="match status" value="1"/>
</dbReference>
<dbReference type="InterPro" id="IPR019758">
    <property type="entry name" value="Pept_S26A_signal_pept_1_CS"/>
</dbReference>
<evidence type="ECO:0000256" key="3">
    <source>
        <dbReference type="ARBA" id="ARBA00013208"/>
    </source>
</evidence>
<sequence>MNLDFSTILVLLVLVTGVIWAFDAIILVPRRRATLGQRGEQTAPGLMEKVADYARSFFPVFLAVLLLRSFLAEPFRIPSGSMLPTLEIGDFIIVNKYTYGIRLPVLDKKIIDIGQPERGDVVVFRFPKDGVTPYIKRVIGLPGEHIDYRNDTLYIDGEPIAKEPTGAYIGTGSNRKMTGARRHIEYLDGTEHSTLIWPGQTDVSGIGRYLHIPMQVSQQKHIPTRVPQGHYFVMGDNRDNSKDSRFWGTVPEENLIGKAFFVWMNLDWGEGISWSRIGERIR</sequence>
<evidence type="ECO:0000313" key="11">
    <source>
        <dbReference type="EMBL" id="VFJ68893.1"/>
    </source>
</evidence>
<evidence type="ECO:0000256" key="6">
    <source>
        <dbReference type="ARBA" id="ARBA00022801"/>
    </source>
</evidence>
<keyword evidence="8" id="KW-1133">Transmembrane helix</keyword>
<evidence type="ECO:0000256" key="8">
    <source>
        <dbReference type="RuleBase" id="RU003993"/>
    </source>
</evidence>
<accession>A0A450TW87</accession>
<evidence type="ECO:0000256" key="4">
    <source>
        <dbReference type="ARBA" id="ARBA00019232"/>
    </source>
</evidence>
<reference evidence="12" key="1">
    <citation type="submission" date="2019-02" db="EMBL/GenBank/DDBJ databases">
        <authorList>
            <person name="Gruber-Vodicka R. H."/>
            <person name="Seah K. B. B."/>
        </authorList>
    </citation>
    <scope>NUCLEOTIDE SEQUENCE</scope>
    <source>
        <strain evidence="12">BECK_BZ163</strain>
        <strain evidence="13">BECK_BZ164</strain>
        <strain evidence="11">BECK_BZ165</strain>
    </source>
</reference>
<dbReference type="PRINTS" id="PR00727">
    <property type="entry name" value="LEADERPTASE"/>
</dbReference>
<proteinExistence type="inferred from homology"/>
<protein>
    <recommendedName>
        <fullName evidence="4 8">Signal peptidase I</fullName>
        <ecNumber evidence="3 8">3.4.21.89</ecNumber>
    </recommendedName>
</protein>
<organism evidence="12">
    <name type="scientific">Candidatus Kentrum sp. FM</name>
    <dbReference type="NCBI Taxonomy" id="2126340"/>
    <lineage>
        <taxon>Bacteria</taxon>
        <taxon>Pseudomonadati</taxon>
        <taxon>Pseudomonadota</taxon>
        <taxon>Gammaproteobacteria</taxon>
        <taxon>Candidatus Kentrum</taxon>
    </lineage>
</organism>
<keyword evidence="5 8" id="KW-0645">Protease</keyword>
<dbReference type="EMBL" id="CAADFL010000405">
    <property type="protein sequence ID" value="VFK16156.1"/>
    <property type="molecule type" value="Genomic_DNA"/>
</dbReference>
<dbReference type="EC" id="3.4.21.89" evidence="3 8"/>